<accession>A0A1H9S1N3</accession>
<protein>
    <submittedName>
        <fullName evidence="2">Uncharacterized protein</fullName>
    </submittedName>
</protein>
<feature type="transmembrane region" description="Helical" evidence="1">
    <location>
        <begin position="12"/>
        <end position="35"/>
    </location>
</feature>
<evidence type="ECO:0000313" key="2">
    <source>
        <dbReference type="EMBL" id="SER78907.1"/>
    </source>
</evidence>
<sequence>MKQRQYKVRIHSVSRFIIPMIIILCSLSFLLVEYFPHVENQFISFLQFVPVLLISLFIANKIGTAKIKIVFTSEAIIHTWERKFPLSWERDITIPWGIVDNYVFQNDRTFDSFIINLKNNTRYKIDRQNMFAEKDDFKKLVKEFPRLSNNYRNKEVAENQKFEIIEGKSFYESKSFKWIFYFLVSALLLLISNKIINPNSETPWSAIGMLGSGLLFYGTMIRRKNIDNKKTSL</sequence>
<dbReference type="Proteomes" id="UP000183658">
    <property type="component" value="Unassembled WGS sequence"/>
</dbReference>
<keyword evidence="3" id="KW-1185">Reference proteome</keyword>
<keyword evidence="1" id="KW-1133">Transmembrane helix</keyword>
<dbReference type="AlphaFoldDB" id="A0A1H9S1N3"/>
<dbReference type="RefSeq" id="WP_074724772.1">
    <property type="nucleotide sequence ID" value="NZ_CBCRVS010000042.1"/>
</dbReference>
<keyword evidence="1" id="KW-0472">Membrane</keyword>
<dbReference type="OrthoDB" id="1495633at2"/>
<proteinExistence type="predicted"/>
<gene>
    <name evidence="2" type="ORF">SAMN05444355_1372</name>
</gene>
<organism evidence="2 3">
    <name type="scientific">Flavobacterium frigoris</name>
    <dbReference type="NCBI Taxonomy" id="229204"/>
    <lineage>
        <taxon>Bacteria</taxon>
        <taxon>Pseudomonadati</taxon>
        <taxon>Bacteroidota</taxon>
        <taxon>Flavobacteriia</taxon>
        <taxon>Flavobacteriales</taxon>
        <taxon>Flavobacteriaceae</taxon>
        <taxon>Flavobacterium</taxon>
    </lineage>
</organism>
<dbReference type="EMBL" id="FOFZ01000037">
    <property type="protein sequence ID" value="SER78907.1"/>
    <property type="molecule type" value="Genomic_DNA"/>
</dbReference>
<feature type="transmembrane region" description="Helical" evidence="1">
    <location>
        <begin position="178"/>
        <end position="196"/>
    </location>
</feature>
<name>A0A1H9S1N3_FLAFI</name>
<reference evidence="3" key="1">
    <citation type="submission" date="2016-10" db="EMBL/GenBank/DDBJ databases">
        <authorList>
            <person name="Varghese N."/>
            <person name="Submissions S."/>
        </authorList>
    </citation>
    <scope>NUCLEOTIDE SEQUENCE [LARGE SCALE GENOMIC DNA]</scope>
    <source>
        <strain evidence="3">DSM 15719</strain>
    </source>
</reference>
<keyword evidence="1" id="KW-0812">Transmembrane</keyword>
<feature type="transmembrane region" description="Helical" evidence="1">
    <location>
        <begin position="41"/>
        <end position="59"/>
    </location>
</feature>
<feature type="transmembrane region" description="Helical" evidence="1">
    <location>
        <begin position="202"/>
        <end position="220"/>
    </location>
</feature>
<evidence type="ECO:0000313" key="3">
    <source>
        <dbReference type="Proteomes" id="UP000183658"/>
    </source>
</evidence>
<evidence type="ECO:0000256" key="1">
    <source>
        <dbReference type="SAM" id="Phobius"/>
    </source>
</evidence>